<dbReference type="STRING" id="343013.SAMN04489707_1004116"/>
<accession>A0A1I7G825</accession>
<protein>
    <submittedName>
        <fullName evidence="1">Uncharacterized protein</fullName>
    </submittedName>
</protein>
<sequence length="465" mass="51780">MPLHPFTSTPVRPAGQRTPLVLSAVLALTLTACGGSGDPEATAEAALDFVPGEVVTLGLVAPDGSVQESHYLMHGVDQDGRLLTQDAPAQHGTLKMAASADNQRPMIALPLENSQQTNTPRLAALRAFYQQLWHGIAQRRAPGTDIAAEIGDLEADIAVLYDDYRRSGFTSVNDYVVFYEQVGENPFFDAQETVEEELLEFFYATGSRQSQLLQTLAELQWDWPGFLKLMAQRGHTFASLLRQYRSFNSFLGTNMPNFIKRYVNFQAPPRSGTLAASTTATAQTGESNEDELFFPTKTSLSVNVNSNKQKSIDILAAHDKDVKNYYSARIGYIKDVCPTRMYIKGRLGRARAELAWKMKYMSIGHNKTRAYGRYAADFGMEFFGAAETMGENHNLFMDWLINGFNYGVGSKLLIKSLNVNMEVMDFKNIGTKESPRPGFKVKVKIKPNKIFNSPWVNDCDVNIVY</sequence>
<evidence type="ECO:0000313" key="2">
    <source>
        <dbReference type="Proteomes" id="UP000183656"/>
    </source>
</evidence>
<evidence type="ECO:0000313" key="1">
    <source>
        <dbReference type="EMBL" id="SFU44501.1"/>
    </source>
</evidence>
<dbReference type="OrthoDB" id="7821613at2"/>
<dbReference type="Proteomes" id="UP000183656">
    <property type="component" value="Unassembled WGS sequence"/>
</dbReference>
<dbReference type="RefSeq" id="WP_139235329.1">
    <property type="nucleotide sequence ID" value="NZ_CYIG01000002.1"/>
</dbReference>
<keyword evidence="2" id="KW-1185">Reference proteome</keyword>
<proteinExistence type="predicted"/>
<organism evidence="1 2">
    <name type="scientific">Paenacidovorax caeni</name>
    <dbReference type="NCBI Taxonomy" id="343013"/>
    <lineage>
        <taxon>Bacteria</taxon>
        <taxon>Pseudomonadati</taxon>
        <taxon>Pseudomonadota</taxon>
        <taxon>Betaproteobacteria</taxon>
        <taxon>Burkholderiales</taxon>
        <taxon>Comamonadaceae</taxon>
        <taxon>Paenacidovorax</taxon>
    </lineage>
</organism>
<dbReference type="AlphaFoldDB" id="A0A1I7G825"/>
<gene>
    <name evidence="1" type="ORF">SAMN04489707_1004116</name>
</gene>
<reference evidence="1 2" key="1">
    <citation type="submission" date="2016-10" db="EMBL/GenBank/DDBJ databases">
        <authorList>
            <person name="de Groot N.N."/>
        </authorList>
    </citation>
    <scope>NUCLEOTIDE SEQUENCE [LARGE SCALE GENOMIC DNA]</scope>
    <source>
        <strain evidence="1 2">R-24608</strain>
    </source>
</reference>
<name>A0A1I7G825_9BURK</name>
<dbReference type="EMBL" id="FPBX01000004">
    <property type="protein sequence ID" value="SFU44501.1"/>
    <property type="molecule type" value="Genomic_DNA"/>
</dbReference>